<accession>A0A7W8AKS1</accession>
<dbReference type="Gene3D" id="2.40.420.20">
    <property type="match status" value="1"/>
</dbReference>
<dbReference type="InterPro" id="IPR058792">
    <property type="entry name" value="Beta-barrel_RND_2"/>
</dbReference>
<comment type="caution">
    <text evidence="5">The sequence shown here is derived from an EMBL/GenBank/DDBJ whole genome shotgun (WGS) entry which is preliminary data.</text>
</comment>
<evidence type="ECO:0000313" key="6">
    <source>
        <dbReference type="Proteomes" id="UP000531231"/>
    </source>
</evidence>
<keyword evidence="6" id="KW-1185">Reference proteome</keyword>
<dbReference type="Gene3D" id="2.40.30.170">
    <property type="match status" value="1"/>
</dbReference>
<evidence type="ECO:0000256" key="1">
    <source>
        <dbReference type="ARBA" id="ARBA00009477"/>
    </source>
</evidence>
<dbReference type="NCBIfam" id="TIGR01730">
    <property type="entry name" value="RND_mfp"/>
    <property type="match status" value="1"/>
</dbReference>
<feature type="domain" description="CusB-like beta-barrel" evidence="4">
    <location>
        <begin position="202"/>
        <end position="272"/>
    </location>
</feature>
<dbReference type="AlphaFoldDB" id="A0A7W8AKS1"/>
<feature type="domain" description="Multidrug resistance protein MdtA-like barrel-sandwich hybrid" evidence="3">
    <location>
        <begin position="70"/>
        <end position="189"/>
    </location>
</feature>
<dbReference type="Pfam" id="PF25917">
    <property type="entry name" value="BSH_RND"/>
    <property type="match status" value="1"/>
</dbReference>
<dbReference type="Gene3D" id="1.10.287.470">
    <property type="entry name" value="Helix hairpin bin"/>
    <property type="match status" value="1"/>
</dbReference>
<gene>
    <name evidence="5" type="ORF">HNQ68_001569</name>
</gene>
<dbReference type="InterPro" id="IPR058625">
    <property type="entry name" value="MdtA-like_BSH"/>
</dbReference>
<evidence type="ECO:0000259" key="4">
    <source>
        <dbReference type="Pfam" id="PF25954"/>
    </source>
</evidence>
<dbReference type="EMBL" id="JACHIL010000002">
    <property type="protein sequence ID" value="MBB5091045.1"/>
    <property type="molecule type" value="Genomic_DNA"/>
</dbReference>
<dbReference type="PANTHER" id="PTHR30469:SF11">
    <property type="entry name" value="BLL4320 PROTEIN"/>
    <property type="match status" value="1"/>
</dbReference>
<dbReference type="GO" id="GO:1990281">
    <property type="term" value="C:efflux pump complex"/>
    <property type="evidence" value="ECO:0007669"/>
    <property type="project" value="TreeGrafter"/>
</dbReference>
<evidence type="ECO:0000256" key="2">
    <source>
        <dbReference type="SAM" id="Coils"/>
    </source>
</evidence>
<dbReference type="GO" id="GO:0015562">
    <property type="term" value="F:efflux transmembrane transporter activity"/>
    <property type="evidence" value="ECO:0007669"/>
    <property type="project" value="TreeGrafter"/>
</dbReference>
<protein>
    <submittedName>
        <fullName evidence="5">Membrane fusion protein (Multidrug efflux system)</fullName>
    </submittedName>
</protein>
<dbReference type="FunFam" id="2.40.30.170:FF:000010">
    <property type="entry name" value="Efflux RND transporter periplasmic adaptor subunit"/>
    <property type="match status" value="1"/>
</dbReference>
<reference evidence="5 6" key="1">
    <citation type="submission" date="2020-08" db="EMBL/GenBank/DDBJ databases">
        <title>Genomic Encyclopedia of Type Strains, Phase IV (KMG-IV): sequencing the most valuable type-strain genomes for metagenomic binning, comparative biology and taxonomic classification.</title>
        <authorList>
            <person name="Goeker M."/>
        </authorList>
    </citation>
    <scope>NUCLEOTIDE SEQUENCE [LARGE SCALE GENOMIC DNA]</scope>
    <source>
        <strain evidence="5 6">DSM 25620</strain>
    </source>
</reference>
<name>A0A7W8AKS1_9HYPH</name>
<evidence type="ECO:0000313" key="5">
    <source>
        <dbReference type="EMBL" id="MBB5091045.1"/>
    </source>
</evidence>
<evidence type="ECO:0000259" key="3">
    <source>
        <dbReference type="Pfam" id="PF25917"/>
    </source>
</evidence>
<dbReference type="Gene3D" id="2.40.50.100">
    <property type="match status" value="1"/>
</dbReference>
<proteinExistence type="inferred from homology"/>
<dbReference type="InterPro" id="IPR006143">
    <property type="entry name" value="RND_pump_MFP"/>
</dbReference>
<dbReference type="Pfam" id="PF25954">
    <property type="entry name" value="Beta-barrel_RND_2"/>
    <property type="match status" value="1"/>
</dbReference>
<sequence>MIKRFIIAIILLVLVCGGLIGFNLFRAQAIKDFFANMKQPSQAVSTLEVKPGQWLPGVEAIGSARAEDGVNLTFQIDGIVKEILFKPNQHVKKGDLLVQLDDEIQKADLAASKAEAELSEQNYKRAQTLRTQGVGAVSNVDTTAAALSSAKANVAKAQATVDLKRLIAPFSGVIGISRVDIGQFMAPGNVVATLQNVDTMRVDFTVPEQELKNLSIGQEVQIGASAADYAFKGKIIGIDPKIDPASRLVSIQAQVDNSEKSLVPGQFVQVRVVLPEENNVIVLPLTSVVTSLYGDYVFTVVKKEAAKTDAAQAADAPKTDAAATADDLILHQVFVKLGRRTGNNVEVLSGVKEGDIVVTSGQNRLSNGMGAHIDNKVNPADAQKKP</sequence>
<dbReference type="SUPFAM" id="SSF111369">
    <property type="entry name" value="HlyD-like secretion proteins"/>
    <property type="match status" value="1"/>
</dbReference>
<dbReference type="Proteomes" id="UP000531231">
    <property type="component" value="Unassembled WGS sequence"/>
</dbReference>
<dbReference type="RefSeq" id="WP_151159108.1">
    <property type="nucleotide sequence ID" value="NZ_JACHIL010000002.1"/>
</dbReference>
<feature type="coiled-coil region" evidence="2">
    <location>
        <begin position="97"/>
        <end position="129"/>
    </location>
</feature>
<comment type="similarity">
    <text evidence="1">Belongs to the membrane fusion protein (MFP) (TC 8.A.1) family.</text>
</comment>
<keyword evidence="2" id="KW-0175">Coiled coil</keyword>
<organism evidence="5 6">
    <name type="scientific">Pseudochrobactrum saccharolyticum</name>
    <dbReference type="NCBI Taxonomy" id="354352"/>
    <lineage>
        <taxon>Bacteria</taxon>
        <taxon>Pseudomonadati</taxon>
        <taxon>Pseudomonadota</taxon>
        <taxon>Alphaproteobacteria</taxon>
        <taxon>Hyphomicrobiales</taxon>
        <taxon>Brucellaceae</taxon>
        <taxon>Pseudochrobactrum</taxon>
    </lineage>
</organism>
<dbReference type="PANTHER" id="PTHR30469">
    <property type="entry name" value="MULTIDRUG RESISTANCE PROTEIN MDTA"/>
    <property type="match status" value="1"/>
</dbReference>